<evidence type="ECO:0000313" key="2">
    <source>
        <dbReference type="Proteomes" id="UP000233256"/>
    </source>
</evidence>
<dbReference type="Proteomes" id="UP000233256">
    <property type="component" value="Unassembled WGS sequence"/>
</dbReference>
<sequence>MILMMVIIAILMNCSGAEASKLLVFMDRIQSDHLRAYGLAFWTLSCGHEIKWVLNYRGGAFILPDLSPVREKAAIMGVSFQPLDSAQESSIYTAVEDENMEVVVLEKAPRVAIYSPPENDPWDDAVTMALEYSQIPYDKVWDKEVLKGKLSEYDWLHLHHEDFTGQHGKFYGSFKDVAWYRKRVMDYQRVATELGYSSVSEEKKAVAREISSFVTSGGFLFAMCSATDSLDIALSAEGVDIVSPELDGTPVDPDAQGKLNFARTMSFQNFHLITNPMIYEFSDIDVDPRQYSEEGFRGDFSLFEFSAKFDRACTILTQCHVRRVKGFLGQTTAFTSKLLKPSVRVLGGIDEGTAKYVHGNFGEGTFTFMGGHDPEDFAHIVGEPPTMLSLHKDSAGYRLILNNILFPAAKKKKRKT</sequence>
<reference evidence="1 2" key="1">
    <citation type="journal article" date="2017" name="ISME J.">
        <title>Potential for microbial H2 and metal transformations associated with novel bacteria and archaea in deep terrestrial subsurface sediments.</title>
        <authorList>
            <person name="Hernsdorf A.W."/>
            <person name="Amano Y."/>
            <person name="Miyakawa K."/>
            <person name="Ise K."/>
            <person name="Suzuki Y."/>
            <person name="Anantharaman K."/>
            <person name="Probst A."/>
            <person name="Burstein D."/>
            <person name="Thomas B.C."/>
            <person name="Banfield J.F."/>
        </authorList>
    </citation>
    <scope>NUCLEOTIDE SEQUENCE [LARGE SCALE GENOMIC DNA]</scope>
    <source>
        <strain evidence="1">HGW-Wallbacteria-1</strain>
    </source>
</reference>
<organism evidence="1 2">
    <name type="scientific">Candidatus Wallbacteria bacterium HGW-Wallbacteria-1</name>
    <dbReference type="NCBI Taxonomy" id="2013854"/>
    <lineage>
        <taxon>Bacteria</taxon>
        <taxon>Candidatus Walliibacteriota</taxon>
    </lineage>
</organism>
<comment type="caution">
    <text evidence="1">The sequence shown here is derived from an EMBL/GenBank/DDBJ whole genome shotgun (WGS) entry which is preliminary data.</text>
</comment>
<accession>A0A2N1PVI7</accession>
<proteinExistence type="predicted"/>
<gene>
    <name evidence="1" type="ORF">CVV64_02605</name>
</gene>
<protein>
    <submittedName>
        <fullName evidence="1">Asparagine synthetase B</fullName>
    </submittedName>
</protein>
<evidence type="ECO:0000313" key="1">
    <source>
        <dbReference type="EMBL" id="PKK92353.1"/>
    </source>
</evidence>
<dbReference type="AlphaFoldDB" id="A0A2N1PVI7"/>
<name>A0A2N1PVI7_9BACT</name>
<dbReference type="EMBL" id="PGXC01000001">
    <property type="protein sequence ID" value="PKK92353.1"/>
    <property type="molecule type" value="Genomic_DNA"/>
</dbReference>